<dbReference type="GO" id="GO:0016747">
    <property type="term" value="F:acyltransferase activity, transferring groups other than amino-acyl groups"/>
    <property type="evidence" value="ECO:0007669"/>
    <property type="project" value="InterPro"/>
</dbReference>
<organism evidence="2">
    <name type="scientific">Providencia stuartii</name>
    <dbReference type="NCBI Taxonomy" id="588"/>
    <lineage>
        <taxon>Bacteria</taxon>
        <taxon>Pseudomonadati</taxon>
        <taxon>Pseudomonadota</taxon>
        <taxon>Gammaproteobacteria</taxon>
        <taxon>Enterobacterales</taxon>
        <taxon>Morganellaceae</taxon>
        <taxon>Providencia</taxon>
    </lineage>
</organism>
<name>A0AAI9I0G5_PROST</name>
<reference evidence="2" key="1">
    <citation type="submission" date="2024-02" db="EMBL/GenBank/DDBJ databases">
        <authorList>
            <consortium name="Clinical and Environmental Microbiology Branch: Whole genome sequencing antimicrobial resistance pathogens in the healthcare setting"/>
        </authorList>
    </citation>
    <scope>NUCLEOTIDE SEQUENCE</scope>
    <source>
        <strain evidence="2">2020GO-00142</strain>
    </source>
</reference>
<evidence type="ECO:0000259" key="1">
    <source>
        <dbReference type="PROSITE" id="PS51186"/>
    </source>
</evidence>
<dbReference type="SUPFAM" id="SSF55729">
    <property type="entry name" value="Acyl-CoA N-acyltransferases (Nat)"/>
    <property type="match status" value="1"/>
</dbReference>
<dbReference type="AlphaFoldDB" id="A0AAI9I0G5"/>
<evidence type="ECO:0000313" key="2">
    <source>
        <dbReference type="EMBL" id="EMP9432581.1"/>
    </source>
</evidence>
<dbReference type="InterPro" id="IPR052523">
    <property type="entry name" value="Trichothecene_AcTrans"/>
</dbReference>
<feature type="domain" description="N-acetyltransferase" evidence="1">
    <location>
        <begin position="119"/>
        <end position="260"/>
    </location>
</feature>
<proteinExistence type="predicted"/>
<dbReference type="CDD" id="cd04301">
    <property type="entry name" value="NAT_SF"/>
    <property type="match status" value="1"/>
</dbReference>
<gene>
    <name evidence="2" type="ORF">JRA39_001618</name>
</gene>
<dbReference type="EMBL" id="AAZDVE040000009">
    <property type="protein sequence ID" value="EMP9432581.1"/>
    <property type="molecule type" value="Genomic_DNA"/>
</dbReference>
<dbReference type="InterPro" id="IPR000182">
    <property type="entry name" value="GNAT_dom"/>
</dbReference>
<dbReference type="PROSITE" id="PS51186">
    <property type="entry name" value="GNAT"/>
    <property type="match status" value="1"/>
</dbReference>
<dbReference type="Pfam" id="PF13673">
    <property type="entry name" value="Acetyltransf_10"/>
    <property type="match status" value="1"/>
</dbReference>
<dbReference type="Gene3D" id="3.40.630.30">
    <property type="match status" value="1"/>
</dbReference>
<dbReference type="InterPro" id="IPR016181">
    <property type="entry name" value="Acyl_CoA_acyltransferase"/>
</dbReference>
<comment type="caution">
    <text evidence="2">The sequence shown here is derived from an EMBL/GenBank/DDBJ whole genome shotgun (WGS) entry which is preliminary data.</text>
</comment>
<sequence length="260" mass="29724">MKNNEILFYQQERHFWTGICKDTIAINDATIAYFSELPIPAFSFVYLHSGASVADFTTANNLFVKQKKPYILVVHEDILPHMMSLIAEKQYQSDGETTAMVLTRAEMVNHTEEALPEGYKIALCNEQLIEWAQPLMTAFGTEDSDADEDPTVINEYIRYHQRALQRDIQSQHYVLFNENNTPVSALTLTINGNMARLDDIGTDTQYQRQGLATLLIKHALKTCIRKNIECCFLEASSDGLSIYQKLGFTPLFHYYSFIVE</sequence>
<dbReference type="PANTHER" id="PTHR42791">
    <property type="entry name" value="GNAT FAMILY ACETYLTRANSFERASE"/>
    <property type="match status" value="1"/>
</dbReference>
<protein>
    <submittedName>
        <fullName evidence="2">GNAT family N-acetyltransferase</fullName>
    </submittedName>
</protein>
<dbReference type="PANTHER" id="PTHR42791:SF1">
    <property type="entry name" value="N-ACETYLTRANSFERASE DOMAIN-CONTAINING PROTEIN"/>
    <property type="match status" value="1"/>
</dbReference>
<accession>A0AAI9I0G5</accession>